<dbReference type="InterPro" id="IPR010730">
    <property type="entry name" value="HET"/>
</dbReference>
<comment type="caution">
    <text evidence="2">The sequence shown here is derived from an EMBL/GenBank/DDBJ whole genome shotgun (WGS) entry which is preliminary data.</text>
</comment>
<organism evidence="2 3">
    <name type="scientific">Botryotinia convoluta</name>
    <dbReference type="NCBI Taxonomy" id="54673"/>
    <lineage>
        <taxon>Eukaryota</taxon>
        <taxon>Fungi</taxon>
        <taxon>Dikarya</taxon>
        <taxon>Ascomycota</taxon>
        <taxon>Pezizomycotina</taxon>
        <taxon>Leotiomycetes</taxon>
        <taxon>Helotiales</taxon>
        <taxon>Sclerotiniaceae</taxon>
        <taxon>Botryotinia</taxon>
    </lineage>
</organism>
<accession>A0A4Z1HS23</accession>
<dbReference type="PANTHER" id="PTHR33112:SF16">
    <property type="entry name" value="HETEROKARYON INCOMPATIBILITY DOMAIN-CONTAINING PROTEIN"/>
    <property type="match status" value="1"/>
</dbReference>
<dbReference type="EMBL" id="PQXN01000158">
    <property type="protein sequence ID" value="TGO51604.1"/>
    <property type="molecule type" value="Genomic_DNA"/>
</dbReference>
<evidence type="ECO:0000313" key="3">
    <source>
        <dbReference type="Proteomes" id="UP000297527"/>
    </source>
</evidence>
<dbReference type="AlphaFoldDB" id="A0A4Z1HS23"/>
<proteinExistence type="predicted"/>
<protein>
    <recommendedName>
        <fullName evidence="1">Heterokaryon incompatibility domain-containing protein</fullName>
    </recommendedName>
</protein>
<evidence type="ECO:0000259" key="1">
    <source>
        <dbReference type="Pfam" id="PF06985"/>
    </source>
</evidence>
<dbReference type="OrthoDB" id="5347061at2759"/>
<keyword evidence="3" id="KW-1185">Reference proteome</keyword>
<name>A0A4Z1HS23_9HELO</name>
<dbReference type="Pfam" id="PF06985">
    <property type="entry name" value="HET"/>
    <property type="match status" value="1"/>
</dbReference>
<reference evidence="2 3" key="1">
    <citation type="submission" date="2017-12" db="EMBL/GenBank/DDBJ databases">
        <title>Comparative genomics of Botrytis spp.</title>
        <authorList>
            <person name="Valero-Jimenez C.A."/>
            <person name="Tapia P."/>
            <person name="Veloso J."/>
            <person name="Silva-Moreno E."/>
            <person name="Staats M."/>
            <person name="Valdes J.H."/>
            <person name="Van Kan J.A.L."/>
        </authorList>
    </citation>
    <scope>NUCLEOTIDE SEQUENCE [LARGE SCALE GENOMIC DNA]</scope>
    <source>
        <strain evidence="2 3">MUCL11595</strain>
    </source>
</reference>
<dbReference type="PANTHER" id="PTHR33112">
    <property type="entry name" value="DOMAIN PROTEIN, PUTATIVE-RELATED"/>
    <property type="match status" value="1"/>
</dbReference>
<feature type="domain" description="Heterokaryon incompatibility" evidence="1">
    <location>
        <begin position="1"/>
        <end position="79"/>
    </location>
</feature>
<evidence type="ECO:0000313" key="2">
    <source>
        <dbReference type="EMBL" id="TGO51604.1"/>
    </source>
</evidence>
<gene>
    <name evidence="2" type="ORF">BCON_0158g00300</name>
</gene>
<dbReference type="Proteomes" id="UP000297527">
    <property type="component" value="Unassembled WGS sequence"/>
</dbReference>
<sequence length="299" mass="33650">MHEVYGNATLTIAAAAGWSVYEGIFQCPIMNPEEQFDCMIEHDLKDGSSGTANVVFESNKQGNELINEPLNTRGWTFQERVLSPRTIVFYKNQIGWDCASILINSNGPLNPLTNHHKDSPGQISDYLVSHKTTGIHAVSENEACMEYWRKSVKFYSLRNFSYNGDKLRAISGCAQWIKSKTSDSYLAGLWASDLRTQIFWYTEGPSRQVLYRAPSWSWASVDGKIKFWLPDQINNIDPAKDRIGSKKFPRIPLEPNDVRMIYNSPSNGFGDVLKGSLSIEGVLKPWRLGEGKSVATKSL</sequence>